<dbReference type="EMBL" id="DF977452">
    <property type="protein sequence ID" value="GAP84364.1"/>
    <property type="molecule type" value="Genomic_DNA"/>
</dbReference>
<dbReference type="Gene3D" id="1.10.12.10">
    <property type="entry name" value="Lyase 2-enoyl-coa Hydratase, Chain A, domain 2"/>
    <property type="match status" value="1"/>
</dbReference>
<keyword evidence="1" id="KW-0456">Lyase</keyword>
<dbReference type="PANTHER" id="PTHR11941">
    <property type="entry name" value="ENOYL-COA HYDRATASE-RELATED"/>
    <property type="match status" value="1"/>
</dbReference>
<dbReference type="PANTHER" id="PTHR11941:SF54">
    <property type="entry name" value="ENOYL-COA HYDRATASE, MITOCHONDRIAL"/>
    <property type="match status" value="1"/>
</dbReference>
<gene>
    <name evidence="3" type="ORF">SAMD00023353_0701820</name>
</gene>
<evidence type="ECO:0000313" key="4">
    <source>
        <dbReference type="Proteomes" id="UP000054516"/>
    </source>
</evidence>
<evidence type="ECO:0000256" key="2">
    <source>
        <dbReference type="SAM" id="MobiDB-lite"/>
    </source>
</evidence>
<dbReference type="Pfam" id="PF00378">
    <property type="entry name" value="ECH_1"/>
    <property type="match status" value="2"/>
</dbReference>
<dbReference type="InterPro" id="IPR029045">
    <property type="entry name" value="ClpP/crotonase-like_dom_sf"/>
</dbReference>
<dbReference type="AlphaFoldDB" id="A0A1S7UM05"/>
<reference evidence="3" key="1">
    <citation type="submission" date="2016-03" db="EMBL/GenBank/DDBJ databases">
        <title>Draft genome sequence of Rosellinia necatrix.</title>
        <authorList>
            <person name="Kanematsu S."/>
        </authorList>
    </citation>
    <scope>NUCLEOTIDE SEQUENCE [LARGE SCALE GENOMIC DNA]</scope>
    <source>
        <strain evidence="3">W97</strain>
    </source>
</reference>
<dbReference type="OMA" id="NAYTEQM"/>
<dbReference type="GO" id="GO:0016829">
    <property type="term" value="F:lyase activity"/>
    <property type="evidence" value="ECO:0007669"/>
    <property type="project" value="UniProtKB-KW"/>
</dbReference>
<dbReference type="InterPro" id="IPR014748">
    <property type="entry name" value="Enoyl-CoA_hydra_C"/>
</dbReference>
<organism evidence="3">
    <name type="scientific">Rosellinia necatrix</name>
    <name type="common">White root-rot fungus</name>
    <dbReference type="NCBI Taxonomy" id="77044"/>
    <lineage>
        <taxon>Eukaryota</taxon>
        <taxon>Fungi</taxon>
        <taxon>Dikarya</taxon>
        <taxon>Ascomycota</taxon>
        <taxon>Pezizomycotina</taxon>
        <taxon>Sordariomycetes</taxon>
        <taxon>Xylariomycetidae</taxon>
        <taxon>Xylariales</taxon>
        <taxon>Xylariaceae</taxon>
        <taxon>Rosellinia</taxon>
    </lineage>
</organism>
<sequence length="342" mass="36479">MAAAGPQQAHPESYATYTALPEISFEHVPASAAAATAVVILRLDRPGAKNAFTNAMMRSLVRAFDLLSSDPRVRAIVFTGADPRNRVFCPGMDLDQAADSADGGDGAAGEGSLSLGSGAKGGRGGEEEEEAEIAAARDAYRDGGAQVSLAIYRCAKPVVAALNGHAVGVGITMTLPANVRVVSEAAKVGFVFSRRGISTEACSTYFLPRILGAGRALTLLTTGAVYAPRDPAVRDLFAEVLPPDRVVPRAVELASDIAANTSVLASRTMRDMLYRGAPATPEDAFLLESRVFFDLFRGRDSVEGIRSFLEKRKPVFDAVWERDRPTSWPWWEKKGALPKPKI</sequence>
<feature type="region of interest" description="Disordered" evidence="2">
    <location>
        <begin position="99"/>
        <end position="133"/>
    </location>
</feature>
<dbReference type="STRING" id="77044.A0A1S7UM05"/>
<keyword evidence="4" id="KW-1185">Reference proteome</keyword>
<evidence type="ECO:0000256" key="1">
    <source>
        <dbReference type="ARBA" id="ARBA00023239"/>
    </source>
</evidence>
<dbReference type="GO" id="GO:0006635">
    <property type="term" value="P:fatty acid beta-oxidation"/>
    <property type="evidence" value="ECO:0007669"/>
    <property type="project" value="TreeGrafter"/>
</dbReference>
<proteinExistence type="predicted"/>
<protein>
    <submittedName>
        <fullName evidence="3">Putative enoyl-hydratase</fullName>
    </submittedName>
</protein>
<accession>A0A1S7UM05</accession>
<dbReference type="Proteomes" id="UP000054516">
    <property type="component" value="Unassembled WGS sequence"/>
</dbReference>
<dbReference type="SUPFAM" id="SSF52096">
    <property type="entry name" value="ClpP/crotonase"/>
    <property type="match status" value="1"/>
</dbReference>
<dbReference type="OrthoDB" id="2018133at2759"/>
<dbReference type="CDD" id="cd06558">
    <property type="entry name" value="crotonase-like"/>
    <property type="match status" value="1"/>
</dbReference>
<name>A0A1S7UM05_ROSNE</name>
<dbReference type="InterPro" id="IPR001753">
    <property type="entry name" value="Enoyl-CoA_hydra/iso"/>
</dbReference>
<evidence type="ECO:0000313" key="3">
    <source>
        <dbReference type="EMBL" id="GAP84364.1"/>
    </source>
</evidence>
<dbReference type="Gene3D" id="3.90.226.10">
    <property type="entry name" value="2-enoyl-CoA Hydratase, Chain A, domain 1"/>
    <property type="match status" value="1"/>
</dbReference>